<dbReference type="GO" id="GO:0005737">
    <property type="term" value="C:cytoplasm"/>
    <property type="evidence" value="ECO:0007669"/>
    <property type="project" value="UniProtKB-SubCell"/>
</dbReference>
<dbReference type="InterPro" id="IPR001278">
    <property type="entry name" value="Arg-tRNA-ligase"/>
</dbReference>
<proteinExistence type="inferred from homology"/>
<evidence type="ECO:0000256" key="5">
    <source>
        <dbReference type="ARBA" id="ARBA00022917"/>
    </source>
</evidence>
<dbReference type="SUPFAM" id="SSF52374">
    <property type="entry name" value="Nucleotidylyl transferase"/>
    <property type="match status" value="1"/>
</dbReference>
<dbReference type="PANTHER" id="PTHR11956">
    <property type="entry name" value="ARGINYL-TRNA SYNTHETASE"/>
    <property type="match status" value="1"/>
</dbReference>
<dbReference type="SUPFAM" id="SSF47323">
    <property type="entry name" value="Anticodon-binding domain of a subclass of class I aminoacyl-tRNA synthetases"/>
    <property type="match status" value="1"/>
</dbReference>
<dbReference type="Gene3D" id="3.30.1360.70">
    <property type="entry name" value="Arginyl tRNA synthetase N-terminal domain"/>
    <property type="match status" value="1"/>
</dbReference>
<reference evidence="12 13" key="1">
    <citation type="journal article" date="2016" name="Nat. Commun.">
        <title>Thousands of microbial genomes shed light on interconnected biogeochemical processes in an aquifer system.</title>
        <authorList>
            <person name="Anantharaman K."/>
            <person name="Brown C.T."/>
            <person name="Hug L.A."/>
            <person name="Sharon I."/>
            <person name="Castelle C.J."/>
            <person name="Probst A.J."/>
            <person name="Thomas B.C."/>
            <person name="Singh A."/>
            <person name="Wilkins M.J."/>
            <person name="Karaoz U."/>
            <person name="Brodie E.L."/>
            <person name="Williams K.H."/>
            <person name="Hubbard S.S."/>
            <person name="Banfield J.F."/>
        </authorList>
    </citation>
    <scope>NUCLEOTIDE SEQUENCE [LARGE SCALE GENOMIC DNA]</scope>
</reference>
<dbReference type="Pfam" id="PF05746">
    <property type="entry name" value="DALR_1"/>
    <property type="match status" value="1"/>
</dbReference>
<dbReference type="GO" id="GO:0006420">
    <property type="term" value="P:arginyl-tRNA aminoacylation"/>
    <property type="evidence" value="ECO:0007669"/>
    <property type="project" value="UniProtKB-UniRule"/>
</dbReference>
<dbReference type="SMART" id="SM00836">
    <property type="entry name" value="DALR_1"/>
    <property type="match status" value="1"/>
</dbReference>
<evidence type="ECO:0000256" key="1">
    <source>
        <dbReference type="ARBA" id="ARBA00005594"/>
    </source>
</evidence>
<feature type="domain" description="Arginyl tRNA synthetase N-terminal" evidence="11">
    <location>
        <begin position="29"/>
        <end position="135"/>
    </location>
</feature>
<feature type="short sequence motif" description="'HIGH' region" evidence="8">
    <location>
        <begin position="172"/>
        <end position="182"/>
    </location>
</feature>
<accession>A0A1F8BHH9</accession>
<evidence type="ECO:0000256" key="4">
    <source>
        <dbReference type="ARBA" id="ARBA00022840"/>
    </source>
</evidence>
<dbReference type="PRINTS" id="PR01038">
    <property type="entry name" value="TRNASYNTHARG"/>
</dbReference>
<evidence type="ECO:0000256" key="3">
    <source>
        <dbReference type="ARBA" id="ARBA00022741"/>
    </source>
</evidence>
<evidence type="ECO:0000313" key="12">
    <source>
        <dbReference type="EMBL" id="OGM63516.1"/>
    </source>
</evidence>
<organism evidence="12 13">
    <name type="scientific">Candidatus Woesebacteria bacterium RIFCSPLOWO2_01_FULL_39_14</name>
    <dbReference type="NCBI Taxonomy" id="1802518"/>
    <lineage>
        <taxon>Bacteria</taxon>
        <taxon>Candidatus Woeseibacteriota</taxon>
    </lineage>
</organism>
<dbReference type="EMBL" id="MGHE01000020">
    <property type="protein sequence ID" value="OGM63516.1"/>
    <property type="molecule type" value="Genomic_DNA"/>
</dbReference>
<dbReference type="PANTHER" id="PTHR11956:SF5">
    <property type="entry name" value="ARGININE--TRNA LIGASE, CYTOPLASMIC"/>
    <property type="match status" value="1"/>
</dbReference>
<keyword evidence="8" id="KW-0963">Cytoplasm</keyword>
<comment type="catalytic activity">
    <reaction evidence="7 8">
        <text>tRNA(Arg) + L-arginine + ATP = L-arginyl-tRNA(Arg) + AMP + diphosphate</text>
        <dbReference type="Rhea" id="RHEA:20301"/>
        <dbReference type="Rhea" id="RHEA-COMP:9658"/>
        <dbReference type="Rhea" id="RHEA-COMP:9673"/>
        <dbReference type="ChEBI" id="CHEBI:30616"/>
        <dbReference type="ChEBI" id="CHEBI:32682"/>
        <dbReference type="ChEBI" id="CHEBI:33019"/>
        <dbReference type="ChEBI" id="CHEBI:78442"/>
        <dbReference type="ChEBI" id="CHEBI:78513"/>
        <dbReference type="ChEBI" id="CHEBI:456215"/>
        <dbReference type="EC" id="6.1.1.19"/>
    </reaction>
</comment>
<dbReference type="Proteomes" id="UP000177060">
    <property type="component" value="Unassembled WGS sequence"/>
</dbReference>
<keyword evidence="3 8" id="KW-0547">Nucleotide-binding</keyword>
<evidence type="ECO:0000256" key="6">
    <source>
        <dbReference type="ARBA" id="ARBA00023146"/>
    </source>
</evidence>
<comment type="subunit">
    <text evidence="8">Monomer.</text>
</comment>
<sequence length="645" mass="73939">MDFERIFLKREWNSEKGYYGYNNYKSYNIYMRDKIIKALAKVTGLKPEEIHLDTSENEEFGDYSSNIAMQLFSQSKEQRAKSKEKNELLINQLTNLKSPHELAEAIVTKLKSDKQLMDVIEKIEMAGPGFINFWLKKDALVDNMIQNVNDKNSYGKSDFGKGKKIMVEYAHPNTHKAFHIGHLRNISIGESIVRLLVANGYKVIRANYQGDVGMHIAKALWGIKKLGYEDTEDVKARVEFLGKAYARGSTAYEKNDNAKKEIQEINKKIYSKEDEEINKLYKETRQWSLDYFESIYKRVDSTFDRLYFESECFESGKDYALEGLKKGILEKSDGAIIFPGKKYGLHDRVFITKEGVPTYEAKDLGLVKLQLSEFNPDVIAHVVGPEQSEYFKVVFKAQELLFPETKGKQLHVPYGWVRLKEGKMSSRTGKVILGEQLLDDAKTSILKEYKGDEKTAEQIAIGAVKYSFLKVGREQDIAFDLKKSISLEGNSGPYLQYTYARAHSVLRKFEALNPKHETNSNVKNSNDSNVSNLKNLDLNIVSDLEIRISDLNAEELSILRAFVHFPEIISMSARNYSPNLLCNYLYDLAQKFNLFYQKHGILRDESIRVEEQESVRDFRLALTSATGQILKNGLQLLGIESPEKM</sequence>
<dbReference type="NCBIfam" id="TIGR00456">
    <property type="entry name" value="argS"/>
    <property type="match status" value="1"/>
</dbReference>
<evidence type="ECO:0000256" key="7">
    <source>
        <dbReference type="ARBA" id="ARBA00049339"/>
    </source>
</evidence>
<name>A0A1F8BHH9_9BACT</name>
<dbReference type="GO" id="GO:0004814">
    <property type="term" value="F:arginine-tRNA ligase activity"/>
    <property type="evidence" value="ECO:0007669"/>
    <property type="project" value="UniProtKB-UniRule"/>
</dbReference>
<dbReference type="EC" id="6.1.1.19" evidence="8"/>
<comment type="subcellular location">
    <subcellularLocation>
        <location evidence="8">Cytoplasm</location>
    </subcellularLocation>
</comment>
<dbReference type="Gene3D" id="1.10.730.10">
    <property type="entry name" value="Isoleucyl-tRNA Synthetase, Domain 1"/>
    <property type="match status" value="1"/>
</dbReference>
<keyword evidence="6 8" id="KW-0030">Aminoacyl-tRNA synthetase</keyword>
<evidence type="ECO:0000256" key="9">
    <source>
        <dbReference type="RuleBase" id="RU363038"/>
    </source>
</evidence>
<keyword evidence="4 8" id="KW-0067">ATP-binding</keyword>
<dbReference type="InterPro" id="IPR036695">
    <property type="entry name" value="Arg-tRNA-synth_N_sf"/>
</dbReference>
<dbReference type="Pfam" id="PF03485">
    <property type="entry name" value="Arg_tRNA_synt_N"/>
    <property type="match status" value="1"/>
</dbReference>
<dbReference type="AlphaFoldDB" id="A0A1F8BHH9"/>
<dbReference type="InterPro" id="IPR035684">
    <property type="entry name" value="ArgRS_core"/>
</dbReference>
<evidence type="ECO:0000313" key="13">
    <source>
        <dbReference type="Proteomes" id="UP000177060"/>
    </source>
</evidence>
<dbReference type="InterPro" id="IPR014729">
    <property type="entry name" value="Rossmann-like_a/b/a_fold"/>
</dbReference>
<dbReference type="InterPro" id="IPR008909">
    <property type="entry name" value="DALR_anticod-bd"/>
</dbReference>
<comment type="similarity">
    <text evidence="1 8 9">Belongs to the class-I aminoacyl-tRNA synthetase family.</text>
</comment>
<gene>
    <name evidence="8" type="primary">argS</name>
    <name evidence="12" type="ORF">A3A52_04065</name>
</gene>
<keyword evidence="5 8" id="KW-0648">Protein biosynthesis</keyword>
<dbReference type="Gene3D" id="3.40.50.620">
    <property type="entry name" value="HUPs"/>
    <property type="match status" value="1"/>
</dbReference>
<evidence type="ECO:0000259" key="11">
    <source>
        <dbReference type="SMART" id="SM01016"/>
    </source>
</evidence>
<dbReference type="InterPro" id="IPR009080">
    <property type="entry name" value="tRNAsynth_Ia_anticodon-bd"/>
</dbReference>
<protein>
    <recommendedName>
        <fullName evidence="8">Arginine--tRNA ligase</fullName>
        <ecNumber evidence="8">6.1.1.19</ecNumber>
    </recommendedName>
    <alternativeName>
        <fullName evidence="8">Arginyl-tRNA synthetase</fullName>
        <shortName evidence="8">ArgRS</shortName>
    </alternativeName>
</protein>
<dbReference type="Pfam" id="PF00750">
    <property type="entry name" value="tRNA-synt_1d"/>
    <property type="match status" value="1"/>
</dbReference>
<comment type="caution">
    <text evidence="12">The sequence shown here is derived from an EMBL/GenBank/DDBJ whole genome shotgun (WGS) entry which is preliminary data.</text>
</comment>
<feature type="domain" description="DALR anticodon binding" evidence="10">
    <location>
        <begin position="495"/>
        <end position="645"/>
    </location>
</feature>
<dbReference type="SUPFAM" id="SSF55190">
    <property type="entry name" value="Arginyl-tRNA synthetase (ArgRS), N-terminal 'additional' domain"/>
    <property type="match status" value="1"/>
</dbReference>
<evidence type="ECO:0000259" key="10">
    <source>
        <dbReference type="SMART" id="SM00836"/>
    </source>
</evidence>
<keyword evidence="2 8" id="KW-0436">Ligase</keyword>
<evidence type="ECO:0000256" key="2">
    <source>
        <dbReference type="ARBA" id="ARBA00022598"/>
    </source>
</evidence>
<dbReference type="GO" id="GO:0005524">
    <property type="term" value="F:ATP binding"/>
    <property type="evidence" value="ECO:0007669"/>
    <property type="project" value="UniProtKB-UniRule"/>
</dbReference>
<dbReference type="InterPro" id="IPR005148">
    <property type="entry name" value="Arg-tRNA-synth_N"/>
</dbReference>
<dbReference type="SMART" id="SM01016">
    <property type="entry name" value="Arg_tRNA_synt_N"/>
    <property type="match status" value="1"/>
</dbReference>
<dbReference type="HAMAP" id="MF_00123">
    <property type="entry name" value="Arg_tRNA_synth"/>
    <property type="match status" value="1"/>
</dbReference>
<evidence type="ECO:0000256" key="8">
    <source>
        <dbReference type="HAMAP-Rule" id="MF_00123"/>
    </source>
</evidence>